<evidence type="ECO:0000313" key="2">
    <source>
        <dbReference type="EMBL" id="KAJ7700256.1"/>
    </source>
</evidence>
<sequence length="125" mass="13432">MTQHNKPTSSSQKPTSQTSWTPPLPHASPGVYLSQNGCYTLPHNKSPHAENLSSILDFAPTPTSTPMAIHAPTPSANAPAPPVRQCCPMPYFPDAGVDARVHSEDAGKFFYVVKAGRKNGTYTNE</sequence>
<organism evidence="2 3">
    <name type="scientific">Mycena metata</name>
    <dbReference type="NCBI Taxonomy" id="1033252"/>
    <lineage>
        <taxon>Eukaryota</taxon>
        <taxon>Fungi</taxon>
        <taxon>Dikarya</taxon>
        <taxon>Basidiomycota</taxon>
        <taxon>Agaricomycotina</taxon>
        <taxon>Agaricomycetes</taxon>
        <taxon>Agaricomycetidae</taxon>
        <taxon>Agaricales</taxon>
        <taxon>Marasmiineae</taxon>
        <taxon>Mycenaceae</taxon>
        <taxon>Mycena</taxon>
    </lineage>
</organism>
<feature type="region of interest" description="Disordered" evidence="1">
    <location>
        <begin position="1"/>
        <end position="28"/>
    </location>
</feature>
<dbReference type="EMBL" id="JARKIB010000556">
    <property type="protein sequence ID" value="KAJ7700256.1"/>
    <property type="molecule type" value="Genomic_DNA"/>
</dbReference>
<name>A0AAD7DVN6_9AGAR</name>
<proteinExistence type="predicted"/>
<comment type="caution">
    <text evidence="2">The sequence shown here is derived from an EMBL/GenBank/DDBJ whole genome shotgun (WGS) entry which is preliminary data.</text>
</comment>
<evidence type="ECO:0000313" key="3">
    <source>
        <dbReference type="Proteomes" id="UP001215598"/>
    </source>
</evidence>
<keyword evidence="3" id="KW-1185">Reference proteome</keyword>
<gene>
    <name evidence="2" type="ORF">B0H16DRAFT_1749086</name>
</gene>
<dbReference type="AlphaFoldDB" id="A0AAD7DVN6"/>
<feature type="compositionally biased region" description="Low complexity" evidence="1">
    <location>
        <begin position="1"/>
        <end position="21"/>
    </location>
</feature>
<evidence type="ECO:0000256" key="1">
    <source>
        <dbReference type="SAM" id="MobiDB-lite"/>
    </source>
</evidence>
<reference evidence="2" key="1">
    <citation type="submission" date="2023-03" db="EMBL/GenBank/DDBJ databases">
        <title>Massive genome expansion in bonnet fungi (Mycena s.s.) driven by repeated elements and novel gene families across ecological guilds.</title>
        <authorList>
            <consortium name="Lawrence Berkeley National Laboratory"/>
            <person name="Harder C.B."/>
            <person name="Miyauchi S."/>
            <person name="Viragh M."/>
            <person name="Kuo A."/>
            <person name="Thoen E."/>
            <person name="Andreopoulos B."/>
            <person name="Lu D."/>
            <person name="Skrede I."/>
            <person name="Drula E."/>
            <person name="Henrissat B."/>
            <person name="Morin E."/>
            <person name="Kohler A."/>
            <person name="Barry K."/>
            <person name="LaButti K."/>
            <person name="Morin E."/>
            <person name="Salamov A."/>
            <person name="Lipzen A."/>
            <person name="Mereny Z."/>
            <person name="Hegedus B."/>
            <person name="Baldrian P."/>
            <person name="Stursova M."/>
            <person name="Weitz H."/>
            <person name="Taylor A."/>
            <person name="Grigoriev I.V."/>
            <person name="Nagy L.G."/>
            <person name="Martin F."/>
            <person name="Kauserud H."/>
        </authorList>
    </citation>
    <scope>NUCLEOTIDE SEQUENCE</scope>
    <source>
        <strain evidence="2">CBHHK182m</strain>
    </source>
</reference>
<accession>A0AAD7DVN6</accession>
<dbReference type="Proteomes" id="UP001215598">
    <property type="component" value="Unassembled WGS sequence"/>
</dbReference>
<protein>
    <submittedName>
        <fullName evidence="2">Uncharacterized protein</fullName>
    </submittedName>
</protein>